<dbReference type="InterPro" id="IPR043519">
    <property type="entry name" value="NT_sf"/>
</dbReference>
<dbReference type="CDD" id="cd05403">
    <property type="entry name" value="NT_KNTase_like"/>
    <property type="match status" value="1"/>
</dbReference>
<dbReference type="PANTHER" id="PTHR33933:SF1">
    <property type="entry name" value="PROTEIN ADENYLYLTRANSFERASE MNTA-RELATED"/>
    <property type="match status" value="1"/>
</dbReference>
<dbReference type="InterPro" id="IPR052548">
    <property type="entry name" value="Type_VII_TA_antitoxin"/>
</dbReference>
<organism evidence="2 3">
    <name type="scientific">Rhodovibrio sodomensis</name>
    <dbReference type="NCBI Taxonomy" id="1088"/>
    <lineage>
        <taxon>Bacteria</taxon>
        <taxon>Pseudomonadati</taxon>
        <taxon>Pseudomonadota</taxon>
        <taxon>Alphaproteobacteria</taxon>
        <taxon>Rhodospirillales</taxon>
        <taxon>Rhodovibrionaceae</taxon>
        <taxon>Rhodovibrio</taxon>
    </lineage>
</organism>
<dbReference type="SUPFAM" id="SSF81301">
    <property type="entry name" value="Nucleotidyltransferase"/>
    <property type="match status" value="1"/>
</dbReference>
<reference evidence="2 3" key="1">
    <citation type="journal article" date="2020" name="Microorganisms">
        <title>Osmotic Adaptation and Compatible Solute Biosynthesis of Phototrophic Bacteria as Revealed from Genome Analyses.</title>
        <authorList>
            <person name="Imhoff J.F."/>
            <person name="Rahn T."/>
            <person name="Kunzel S."/>
            <person name="Keller A."/>
            <person name="Neulinger S.C."/>
        </authorList>
    </citation>
    <scope>NUCLEOTIDE SEQUENCE [LARGE SCALE GENOMIC DNA]</scope>
    <source>
        <strain evidence="2 3">DSM 9895</strain>
    </source>
</reference>
<dbReference type="InterPro" id="IPR041633">
    <property type="entry name" value="Polbeta"/>
</dbReference>
<dbReference type="InterPro" id="IPR036388">
    <property type="entry name" value="WH-like_DNA-bd_sf"/>
</dbReference>
<keyword evidence="3" id="KW-1185">Reference proteome</keyword>
<dbReference type="Gene3D" id="3.30.460.10">
    <property type="entry name" value="Beta Polymerase, domain 2"/>
    <property type="match status" value="1"/>
</dbReference>
<evidence type="ECO:0000313" key="3">
    <source>
        <dbReference type="Proteomes" id="UP001296873"/>
    </source>
</evidence>
<dbReference type="Gene3D" id="1.10.10.10">
    <property type="entry name" value="Winged helix-like DNA-binding domain superfamily/Winged helix DNA-binding domain"/>
    <property type="match status" value="1"/>
</dbReference>
<dbReference type="Pfam" id="PF18765">
    <property type="entry name" value="Polbeta"/>
    <property type="match status" value="1"/>
</dbReference>
<protein>
    <recommendedName>
        <fullName evidence="1">Polymerase beta nucleotidyltransferase domain-containing protein</fullName>
    </recommendedName>
</protein>
<name>A0ABS1DJE2_9PROT</name>
<sequence length="226" mass="25182">MGMRESRTQTSALRQPLDQILGRETHVRVLRALVQHGDLMSRSQIETATRMPTRTVNHTLGRLAEAGVLKTAGTSNVRLYTLASAHPLTQAIRGVFVSEAARFRGLVQGISEVAETQTPYVTAIWLYGSVARKEDRFDSDLDIVVVVDASKTAAVRENVLDELERVGDRFAVSISPIVLTRADIKRVVADEDPWWQNLRNEAQTLYGRRPTAFEVEIASQASTVRR</sequence>
<evidence type="ECO:0000313" key="2">
    <source>
        <dbReference type="EMBL" id="MBK1670590.1"/>
    </source>
</evidence>
<evidence type="ECO:0000259" key="1">
    <source>
        <dbReference type="Pfam" id="PF18765"/>
    </source>
</evidence>
<proteinExistence type="predicted"/>
<feature type="domain" description="Polymerase beta nucleotidyltransferase" evidence="1">
    <location>
        <begin position="110"/>
        <end position="166"/>
    </location>
</feature>
<dbReference type="PANTHER" id="PTHR33933">
    <property type="entry name" value="NUCLEOTIDYLTRANSFERASE"/>
    <property type="match status" value="1"/>
</dbReference>
<dbReference type="EMBL" id="NRRL01000102">
    <property type="protein sequence ID" value="MBK1670590.1"/>
    <property type="molecule type" value="Genomic_DNA"/>
</dbReference>
<dbReference type="CDD" id="cd00090">
    <property type="entry name" value="HTH_ARSR"/>
    <property type="match status" value="1"/>
</dbReference>
<gene>
    <name evidence="2" type="ORF">CKO28_21450</name>
</gene>
<dbReference type="InterPro" id="IPR036390">
    <property type="entry name" value="WH_DNA-bd_sf"/>
</dbReference>
<dbReference type="InterPro" id="IPR011991">
    <property type="entry name" value="ArsR-like_HTH"/>
</dbReference>
<comment type="caution">
    <text evidence="2">The sequence shown here is derived from an EMBL/GenBank/DDBJ whole genome shotgun (WGS) entry which is preliminary data.</text>
</comment>
<dbReference type="SUPFAM" id="SSF46785">
    <property type="entry name" value="Winged helix' DNA-binding domain"/>
    <property type="match status" value="1"/>
</dbReference>
<accession>A0ABS1DJE2</accession>
<dbReference type="Proteomes" id="UP001296873">
    <property type="component" value="Unassembled WGS sequence"/>
</dbReference>